<keyword evidence="2" id="KW-1185">Reference proteome</keyword>
<name>A0ABP5AA04_9MICC</name>
<evidence type="ECO:0000313" key="1">
    <source>
        <dbReference type="EMBL" id="GAA1908097.1"/>
    </source>
</evidence>
<evidence type="ECO:0000313" key="2">
    <source>
        <dbReference type="Proteomes" id="UP001500784"/>
    </source>
</evidence>
<comment type="caution">
    <text evidence="1">The sequence shown here is derived from an EMBL/GenBank/DDBJ whole genome shotgun (WGS) entry which is preliminary data.</text>
</comment>
<dbReference type="RefSeq" id="WP_152225445.1">
    <property type="nucleotide sequence ID" value="NZ_BAAALV010000002.1"/>
</dbReference>
<sequence>MTERAAPPELVVADAAAWRAWLQENDDVSDGVWLILAKKGTRIPTSLTYAEALEEALCSGWIDGRRNTVDSATFRQHFTPRRARSLWSKRNVELVAGLIQAGRMRVRGQAEIDRAQADGRWDRAYGGPAALEVPAELDAALAAAPDAAAAFADLGRSARYPILHQVVTAPNDAVRAARIARQVARLADGPLSAD</sequence>
<dbReference type="Proteomes" id="UP001500784">
    <property type="component" value="Unassembled WGS sequence"/>
</dbReference>
<dbReference type="EMBL" id="BAAALV010000002">
    <property type="protein sequence ID" value="GAA1908097.1"/>
    <property type="molecule type" value="Genomic_DNA"/>
</dbReference>
<dbReference type="Pfam" id="PF13376">
    <property type="entry name" value="OmdA"/>
    <property type="match status" value="1"/>
</dbReference>
<proteinExistence type="predicted"/>
<protein>
    <submittedName>
        <fullName evidence="1">YdeI/OmpD-associated family protein</fullName>
    </submittedName>
</protein>
<reference evidence="2" key="1">
    <citation type="journal article" date="2019" name="Int. J. Syst. Evol. Microbiol.">
        <title>The Global Catalogue of Microorganisms (GCM) 10K type strain sequencing project: providing services to taxonomists for standard genome sequencing and annotation.</title>
        <authorList>
            <consortium name="The Broad Institute Genomics Platform"/>
            <consortium name="The Broad Institute Genome Sequencing Center for Infectious Disease"/>
            <person name="Wu L."/>
            <person name="Ma J."/>
        </authorList>
    </citation>
    <scope>NUCLEOTIDE SEQUENCE [LARGE SCALE GENOMIC DNA]</scope>
    <source>
        <strain evidence="2">JCM 13316</strain>
    </source>
</reference>
<organism evidence="1 2">
    <name type="scientific">Arthrobacter gandavensis</name>
    <dbReference type="NCBI Taxonomy" id="169960"/>
    <lineage>
        <taxon>Bacteria</taxon>
        <taxon>Bacillati</taxon>
        <taxon>Actinomycetota</taxon>
        <taxon>Actinomycetes</taxon>
        <taxon>Micrococcales</taxon>
        <taxon>Micrococcaceae</taxon>
        <taxon>Arthrobacter</taxon>
    </lineage>
</organism>
<gene>
    <name evidence="1" type="ORF">GCM10009688_10210</name>
</gene>
<accession>A0ABP5AA04</accession>